<protein>
    <submittedName>
        <fullName evidence="5">Uncharacterized protein</fullName>
    </submittedName>
</protein>
<dbReference type="AlphaFoldDB" id="A0A835BXN9"/>
<evidence type="ECO:0000256" key="1">
    <source>
        <dbReference type="ARBA" id="ARBA00023015"/>
    </source>
</evidence>
<evidence type="ECO:0000256" key="2">
    <source>
        <dbReference type="ARBA" id="ARBA00023163"/>
    </source>
</evidence>
<organism evidence="5 6">
    <name type="scientific">Digitaria exilis</name>
    <dbReference type="NCBI Taxonomy" id="1010633"/>
    <lineage>
        <taxon>Eukaryota</taxon>
        <taxon>Viridiplantae</taxon>
        <taxon>Streptophyta</taxon>
        <taxon>Embryophyta</taxon>
        <taxon>Tracheophyta</taxon>
        <taxon>Spermatophyta</taxon>
        <taxon>Magnoliopsida</taxon>
        <taxon>Liliopsida</taxon>
        <taxon>Poales</taxon>
        <taxon>Poaceae</taxon>
        <taxon>PACMAD clade</taxon>
        <taxon>Panicoideae</taxon>
        <taxon>Panicodae</taxon>
        <taxon>Paniceae</taxon>
        <taxon>Anthephorinae</taxon>
        <taxon>Digitaria</taxon>
    </lineage>
</organism>
<comment type="caution">
    <text evidence="3">Lacks conserved residue(s) required for the propagation of feature annotation.</text>
</comment>
<dbReference type="PANTHER" id="PTHR31636">
    <property type="entry name" value="OSJNBA0084A10.13 PROTEIN-RELATED"/>
    <property type="match status" value="1"/>
</dbReference>
<feature type="region of interest" description="Disordered" evidence="4">
    <location>
        <begin position="84"/>
        <end position="114"/>
    </location>
</feature>
<dbReference type="Proteomes" id="UP000636709">
    <property type="component" value="Unassembled WGS sequence"/>
</dbReference>
<comment type="similarity">
    <text evidence="3">Belongs to the GRAS family.</text>
</comment>
<evidence type="ECO:0000313" key="6">
    <source>
        <dbReference type="Proteomes" id="UP000636709"/>
    </source>
</evidence>
<dbReference type="Pfam" id="PF03514">
    <property type="entry name" value="GRAS"/>
    <property type="match status" value="1"/>
</dbReference>
<dbReference type="InterPro" id="IPR005202">
    <property type="entry name" value="TF_GRAS"/>
</dbReference>
<gene>
    <name evidence="5" type="ORF">HU200_031798</name>
</gene>
<keyword evidence="1" id="KW-0805">Transcription regulation</keyword>
<accession>A0A835BXN9</accession>
<feature type="region of interest" description="Leucine repeat II (LRII)" evidence="3">
    <location>
        <begin position="274"/>
        <end position="306"/>
    </location>
</feature>
<keyword evidence="6" id="KW-1185">Reference proteome</keyword>
<reference evidence="5" key="1">
    <citation type="submission" date="2020-07" db="EMBL/GenBank/DDBJ databases">
        <title>Genome sequence and genetic diversity analysis of an under-domesticated orphan crop, white fonio (Digitaria exilis).</title>
        <authorList>
            <person name="Bennetzen J.L."/>
            <person name="Chen S."/>
            <person name="Ma X."/>
            <person name="Wang X."/>
            <person name="Yssel A.E.J."/>
            <person name="Chaluvadi S.R."/>
            <person name="Johnson M."/>
            <person name="Gangashetty P."/>
            <person name="Hamidou F."/>
            <person name="Sanogo M.D."/>
            <person name="Zwaenepoel A."/>
            <person name="Wallace J."/>
            <person name="Van De Peer Y."/>
            <person name="Van Deynze A."/>
        </authorList>
    </citation>
    <scope>NUCLEOTIDE SEQUENCE</scope>
    <source>
        <tissue evidence="5">Leaves</tissue>
    </source>
</reference>
<dbReference type="PROSITE" id="PS50985">
    <property type="entry name" value="GRAS"/>
    <property type="match status" value="1"/>
</dbReference>
<proteinExistence type="inferred from homology"/>
<dbReference type="EMBL" id="JACEFO010001777">
    <property type="protein sequence ID" value="KAF8703714.1"/>
    <property type="molecule type" value="Genomic_DNA"/>
</dbReference>
<evidence type="ECO:0000256" key="3">
    <source>
        <dbReference type="PROSITE-ProRule" id="PRU01191"/>
    </source>
</evidence>
<keyword evidence="2" id="KW-0804">Transcription</keyword>
<comment type="caution">
    <text evidence="5">The sequence shown here is derived from an EMBL/GenBank/DDBJ whole genome shotgun (WGS) entry which is preliminary data.</text>
</comment>
<feature type="region of interest" description="SAW" evidence="3">
    <location>
        <begin position="413"/>
        <end position="488"/>
    </location>
</feature>
<evidence type="ECO:0000256" key="4">
    <source>
        <dbReference type="SAM" id="MobiDB-lite"/>
    </source>
</evidence>
<evidence type="ECO:0000313" key="5">
    <source>
        <dbReference type="EMBL" id="KAF8703714.1"/>
    </source>
</evidence>
<sequence length="497" mass="52805">MSTGRGSSEMQDSLSLMQFHADPYLYSGTAGGANLPLMPHSFLHHHQTFVHTGERFPSNKEFVDHAAAEVIISAGEQELALVSHKEVSDGGGDGNAVEEQNKGSATTDRGEKDDEEAHGVRMIALLMESAVAVSVGNLGDANGMLLELSQMASPYASSCGERLVAYFTKAMAARLMGSWVGVCAPLAPPWHAVHAAFRAFYNVSPLARSAHLACNQAILDAFHGKRLAHVVDLDVVPGGALQWLSLLPALAARPGGPPVLRVTGFGLSASALHDTGNQLAALASKLGVPFEFYAVEKRPGDVADGNTIARRPGEAMAVHWLRHAMYDAAGDDGATMRLVRWLEPKVVTLVEQERGGGVHDGDHGQFLDRFVSALHHYSAMFDALGASRPGEEDASRHLVERGVLGREIGNVLAVGGPSRSGARRGGRFACWQAELARHGFLRLGGAGRAQMVAGACPAGLGYTVADDHDGTVRLGWKGTPLYAVSTWTWCPSPHAQR</sequence>
<name>A0A835BXN9_9POAL</name>
<dbReference type="OrthoDB" id="757063at2759"/>